<dbReference type="InterPro" id="IPR017496">
    <property type="entry name" value="Photo_alph_chp2"/>
</dbReference>
<keyword evidence="1" id="KW-1133">Transmembrane helix</keyword>
<evidence type="ECO:0000313" key="2">
    <source>
        <dbReference type="EMBL" id="SMY07045.1"/>
    </source>
</evidence>
<evidence type="ECO:0008006" key="4">
    <source>
        <dbReference type="Google" id="ProtNLM"/>
    </source>
</evidence>
<feature type="transmembrane region" description="Helical" evidence="1">
    <location>
        <begin position="114"/>
        <end position="136"/>
    </location>
</feature>
<keyword evidence="1" id="KW-0472">Membrane</keyword>
<feature type="transmembrane region" description="Helical" evidence="1">
    <location>
        <begin position="187"/>
        <end position="209"/>
    </location>
</feature>
<accession>A0A238LCA3</accession>
<feature type="transmembrane region" description="Helical" evidence="1">
    <location>
        <begin position="38"/>
        <end position="59"/>
    </location>
</feature>
<organism evidence="2 3">
    <name type="scientific">Flavimaricola marinus</name>
    <dbReference type="NCBI Taxonomy" id="1819565"/>
    <lineage>
        <taxon>Bacteria</taxon>
        <taxon>Pseudomonadati</taxon>
        <taxon>Pseudomonadota</taxon>
        <taxon>Alphaproteobacteria</taxon>
        <taxon>Rhodobacterales</taxon>
        <taxon>Paracoccaceae</taxon>
        <taxon>Flavimaricola</taxon>
    </lineage>
</organism>
<dbReference type="RefSeq" id="WP_093991142.1">
    <property type="nucleotide sequence ID" value="NZ_FXZK01000001.1"/>
</dbReference>
<evidence type="ECO:0000256" key="1">
    <source>
        <dbReference type="SAM" id="Phobius"/>
    </source>
</evidence>
<dbReference type="AlphaFoldDB" id="A0A238LCA3"/>
<dbReference type="Proteomes" id="UP000201613">
    <property type="component" value="Unassembled WGS sequence"/>
</dbReference>
<feature type="transmembrane region" description="Helical" evidence="1">
    <location>
        <begin position="142"/>
        <end position="166"/>
    </location>
</feature>
<gene>
    <name evidence="2" type="ORF">LOM8899_01177</name>
</gene>
<keyword evidence="1" id="KW-0812">Transmembrane</keyword>
<name>A0A238LCA3_9RHOB</name>
<keyword evidence="3" id="KW-1185">Reference proteome</keyword>
<dbReference type="EMBL" id="FXZK01000001">
    <property type="protein sequence ID" value="SMY07045.1"/>
    <property type="molecule type" value="Genomic_DNA"/>
</dbReference>
<dbReference type="Pfam" id="PF12291">
    <property type="entry name" value="DUF3623"/>
    <property type="match status" value="1"/>
</dbReference>
<feature type="transmembrane region" description="Helical" evidence="1">
    <location>
        <begin position="221"/>
        <end position="242"/>
    </location>
</feature>
<evidence type="ECO:0000313" key="3">
    <source>
        <dbReference type="Proteomes" id="UP000201613"/>
    </source>
</evidence>
<feature type="transmembrane region" description="Helical" evidence="1">
    <location>
        <begin position="65"/>
        <end position="93"/>
    </location>
</feature>
<feature type="transmembrane region" description="Helical" evidence="1">
    <location>
        <begin position="6"/>
        <end position="26"/>
    </location>
</feature>
<reference evidence="2 3" key="1">
    <citation type="submission" date="2017-05" db="EMBL/GenBank/DDBJ databases">
        <authorList>
            <person name="Song R."/>
            <person name="Chenine A.L."/>
            <person name="Ruprecht R.M."/>
        </authorList>
    </citation>
    <scope>NUCLEOTIDE SEQUENCE [LARGE SCALE GENOMIC DNA]</scope>
    <source>
        <strain evidence="2 3">CECT 8899</strain>
    </source>
</reference>
<dbReference type="NCBIfam" id="TIGR03055">
    <property type="entry name" value="photo_alph_chp2"/>
    <property type="match status" value="1"/>
</dbReference>
<sequence length="264" mass="28658">MTQTLLPVVAAIFVWWFATGAILLAVRWADRLGGPAHGMVLLGGVPLLALGVAGIITSLGEAGLWGVYAGFLGALAIWGWIEMAFLTGIVVGSETRDCPAGLSGWRRFVRAWNTVWHHEVALLLGLLGVVLATSGGANQVALWTYLILFAARISAKLNLFLGVPRINLEFVPIRLSHLKSYFRRGPITVAFPISITLLSLSVACFVERLVAADTAAGQIEFALLTALTALALLEHWLMVVPLPDAKLWRWMLPAPKNLPQEERH</sequence>
<proteinExistence type="predicted"/>
<protein>
    <recommendedName>
        <fullName evidence="4">Photosynthetic complex assembly protein 2</fullName>
    </recommendedName>
</protein>
<dbReference type="OrthoDB" id="152369at2"/>